<dbReference type="EMBL" id="VBOS01000218">
    <property type="protein sequence ID" value="TMQ55387.1"/>
    <property type="molecule type" value="Genomic_DNA"/>
</dbReference>
<evidence type="ECO:0000313" key="1">
    <source>
        <dbReference type="EMBL" id="TMQ55387.1"/>
    </source>
</evidence>
<accession>A0A538SVG9</accession>
<dbReference type="AlphaFoldDB" id="A0A538SVG9"/>
<name>A0A538SVG9_UNCEI</name>
<comment type="caution">
    <text evidence="1">The sequence shown here is derived from an EMBL/GenBank/DDBJ whole genome shotgun (WGS) entry which is preliminary data.</text>
</comment>
<dbReference type="Proteomes" id="UP000317716">
    <property type="component" value="Unassembled WGS sequence"/>
</dbReference>
<protein>
    <submittedName>
        <fullName evidence="1">Uncharacterized protein</fullName>
    </submittedName>
</protein>
<proteinExistence type="predicted"/>
<sequence length="229" mass="24113">MEAVMLERLLIVPVTLAALLTHPVPSAAQIPDPANSECPPQGWIYVVGHDGTVGDARGEFCIIVRDFNNVPIENSSVVLDFSGCDIQLCIDQLDPDVIVDCVSQTVRKLTDLGGKACFRVIGKSRSGLGCGGQPPRCVQIFADGVFLCSLSAPTFDLVNNPDGSGVGAEDLAAWLSAYFCGSNPVRADYLCDGAVGATDLARWLTVYFALGSSLSCPPPKDPVNGPKCP</sequence>
<gene>
    <name evidence="1" type="ORF">E6K72_06455</name>
</gene>
<evidence type="ECO:0000313" key="2">
    <source>
        <dbReference type="Proteomes" id="UP000317716"/>
    </source>
</evidence>
<reference evidence="1 2" key="1">
    <citation type="journal article" date="2019" name="Nat. Microbiol.">
        <title>Mediterranean grassland soil C-N compound turnover is dependent on rainfall and depth, and is mediated by genomically divergent microorganisms.</title>
        <authorList>
            <person name="Diamond S."/>
            <person name="Andeer P.F."/>
            <person name="Li Z."/>
            <person name="Crits-Christoph A."/>
            <person name="Burstein D."/>
            <person name="Anantharaman K."/>
            <person name="Lane K.R."/>
            <person name="Thomas B.C."/>
            <person name="Pan C."/>
            <person name="Northen T.R."/>
            <person name="Banfield J.F."/>
        </authorList>
    </citation>
    <scope>NUCLEOTIDE SEQUENCE [LARGE SCALE GENOMIC DNA]</scope>
    <source>
        <strain evidence="1">WS_2</strain>
    </source>
</reference>
<organism evidence="1 2">
    <name type="scientific">Eiseniibacteriota bacterium</name>
    <dbReference type="NCBI Taxonomy" id="2212470"/>
    <lineage>
        <taxon>Bacteria</taxon>
        <taxon>Candidatus Eiseniibacteriota</taxon>
    </lineage>
</organism>